<keyword evidence="1" id="KW-1133">Transmembrane helix</keyword>
<evidence type="ECO:0008006" key="4">
    <source>
        <dbReference type="Google" id="ProtNLM"/>
    </source>
</evidence>
<evidence type="ECO:0000313" key="3">
    <source>
        <dbReference type="Proteomes" id="UP000481037"/>
    </source>
</evidence>
<dbReference type="Proteomes" id="UP000481037">
    <property type="component" value="Unassembled WGS sequence"/>
</dbReference>
<accession>A0A6L5QJK4</accession>
<evidence type="ECO:0000313" key="2">
    <source>
        <dbReference type="EMBL" id="MRX09678.1"/>
    </source>
</evidence>
<reference evidence="2 3" key="1">
    <citation type="submission" date="2019-11" db="EMBL/GenBank/DDBJ databases">
        <title>Novel species isolated from a subtropical stream in China.</title>
        <authorList>
            <person name="Lu H."/>
        </authorList>
    </citation>
    <scope>NUCLEOTIDE SEQUENCE [LARGE SCALE GENOMIC DNA]</scope>
    <source>
        <strain evidence="2 3">FT25W</strain>
    </source>
</reference>
<evidence type="ECO:0000256" key="1">
    <source>
        <dbReference type="SAM" id="Phobius"/>
    </source>
</evidence>
<comment type="caution">
    <text evidence="2">The sequence shown here is derived from an EMBL/GenBank/DDBJ whole genome shotgun (WGS) entry which is preliminary data.</text>
</comment>
<protein>
    <recommendedName>
        <fullName evidence="4">Hemolysin XhlA</fullName>
    </recommendedName>
</protein>
<keyword evidence="1" id="KW-0472">Membrane</keyword>
<name>A0A6L5QJK4_9BURK</name>
<gene>
    <name evidence="2" type="ORF">GJ697_17715</name>
</gene>
<dbReference type="AlphaFoldDB" id="A0A6L5QJK4"/>
<sequence length="79" mass="8747">METPTKSESATEEILKRLTAVEIDVAVIKSNYATREDIAKLEVRMASMETRLLKWFFATAITLAGLSGSLAFLAAKFIH</sequence>
<dbReference type="EMBL" id="WKJM01000015">
    <property type="protein sequence ID" value="MRX09678.1"/>
    <property type="molecule type" value="Genomic_DNA"/>
</dbReference>
<dbReference type="RefSeq" id="WP_154365649.1">
    <property type="nucleotide sequence ID" value="NZ_WKJM01000015.1"/>
</dbReference>
<feature type="transmembrane region" description="Helical" evidence="1">
    <location>
        <begin position="55"/>
        <end position="75"/>
    </location>
</feature>
<organism evidence="2 3">
    <name type="scientific">Duganella alba</name>
    <dbReference type="NCBI Taxonomy" id="2666081"/>
    <lineage>
        <taxon>Bacteria</taxon>
        <taxon>Pseudomonadati</taxon>
        <taxon>Pseudomonadota</taxon>
        <taxon>Betaproteobacteria</taxon>
        <taxon>Burkholderiales</taxon>
        <taxon>Oxalobacteraceae</taxon>
        <taxon>Telluria group</taxon>
        <taxon>Duganella</taxon>
    </lineage>
</organism>
<proteinExistence type="predicted"/>
<keyword evidence="3" id="KW-1185">Reference proteome</keyword>
<keyword evidence="1" id="KW-0812">Transmembrane</keyword>